<comment type="function">
    <text evidence="12">Catalyzes the phosphorylation of ribose at O-5 in a reaction requiring ATP and magnesium. The resulting D-ribose-5-phosphate can then be used either for sythesis of nucleotides, histidine, and tryptophan, or as a component of the pentose phosphate pathway.</text>
</comment>
<dbReference type="PROSITE" id="PS00583">
    <property type="entry name" value="PFKB_KINASES_1"/>
    <property type="match status" value="1"/>
</dbReference>
<dbReference type="InterPro" id="IPR011611">
    <property type="entry name" value="PfkB_dom"/>
</dbReference>
<comment type="activity regulation">
    <text evidence="12">Activated by a monovalent cation that binds near, but not in, the active site. The most likely occupant of the site in vivo is potassium. Ion binding induces a conformational change that may alter substrate affinity.</text>
</comment>
<keyword evidence="11 12" id="KW-0119">Carbohydrate metabolism</keyword>
<gene>
    <name evidence="12" type="primary">rbsK</name>
    <name evidence="14" type="ORF">C683_0915</name>
</gene>
<dbReference type="eggNOG" id="COG0524">
    <property type="taxonomic scope" value="Bacteria"/>
</dbReference>
<dbReference type="NCBIfam" id="TIGR02152">
    <property type="entry name" value="D_ribokin_bact"/>
    <property type="match status" value="1"/>
</dbReference>
<feature type="binding site" evidence="12">
    <location>
        <position position="278"/>
    </location>
    <ligand>
        <name>ATP</name>
        <dbReference type="ChEBI" id="CHEBI:30616"/>
    </ligand>
</feature>
<dbReference type="GO" id="GO:0005829">
    <property type="term" value="C:cytosol"/>
    <property type="evidence" value="ECO:0007669"/>
    <property type="project" value="TreeGrafter"/>
</dbReference>
<dbReference type="InterPro" id="IPR002173">
    <property type="entry name" value="Carboh/pur_kinase_PfkB_CS"/>
</dbReference>
<dbReference type="PANTHER" id="PTHR10584:SF166">
    <property type="entry name" value="RIBOKINASE"/>
    <property type="match status" value="1"/>
</dbReference>
<dbReference type="InterPro" id="IPR002139">
    <property type="entry name" value="Ribo/fructo_kinase"/>
</dbReference>
<dbReference type="AlphaFoldDB" id="K8ZAU6"/>
<feature type="domain" description="Carbohydrate kinase PfkB" evidence="13">
    <location>
        <begin position="1"/>
        <end position="295"/>
    </location>
</feature>
<evidence type="ECO:0000259" key="13">
    <source>
        <dbReference type="Pfam" id="PF00294"/>
    </source>
</evidence>
<reference evidence="14 15" key="1">
    <citation type="journal article" date="2013" name="Genome Announc.">
        <title>Draft Genome Sequence of Catellicoccus marimammalium, a Novel Species Commonly Found in Gull Feces.</title>
        <authorList>
            <person name="Weigand M.R."/>
            <person name="Ryu H."/>
            <person name="Bozcek L."/>
            <person name="Konstantinidis K.T."/>
            <person name="Santo Domingo J.W."/>
        </authorList>
    </citation>
    <scope>NUCLEOTIDE SEQUENCE [LARGE SCALE GENOMIC DNA]</scope>
    <source>
        <strain evidence="14 15">M35/04/3</strain>
    </source>
</reference>
<feature type="binding site" evidence="12">
    <location>
        <position position="293"/>
    </location>
    <ligand>
        <name>K(+)</name>
        <dbReference type="ChEBI" id="CHEBI:29103"/>
    </ligand>
</feature>
<comment type="catalytic activity">
    <reaction evidence="12">
        <text>D-ribose + ATP = D-ribose 5-phosphate + ADP + H(+)</text>
        <dbReference type="Rhea" id="RHEA:13697"/>
        <dbReference type="ChEBI" id="CHEBI:15378"/>
        <dbReference type="ChEBI" id="CHEBI:30616"/>
        <dbReference type="ChEBI" id="CHEBI:47013"/>
        <dbReference type="ChEBI" id="CHEBI:78346"/>
        <dbReference type="ChEBI" id="CHEBI:456216"/>
        <dbReference type="EC" id="2.7.1.15"/>
    </reaction>
</comment>
<feature type="binding site" evidence="12">
    <location>
        <position position="249"/>
    </location>
    <ligand>
        <name>K(+)</name>
        <dbReference type="ChEBI" id="CHEBI:29103"/>
    </ligand>
</feature>
<keyword evidence="5 12" id="KW-0479">Metal-binding</keyword>
<evidence type="ECO:0000256" key="7">
    <source>
        <dbReference type="ARBA" id="ARBA00022777"/>
    </source>
</evidence>
<evidence type="ECO:0000256" key="11">
    <source>
        <dbReference type="ARBA" id="ARBA00023277"/>
    </source>
</evidence>
<comment type="cofactor">
    <cofactor evidence="12">
        <name>Mg(2+)</name>
        <dbReference type="ChEBI" id="CHEBI:18420"/>
    </cofactor>
    <text evidence="12">Requires a divalent cation, most likely magnesium in vivo, as an electrophilic catalyst to aid phosphoryl group transfer. It is the chelate of the metal and the nucleotide that is the actual substrate.</text>
</comment>
<dbReference type="CDD" id="cd01174">
    <property type="entry name" value="ribokinase"/>
    <property type="match status" value="1"/>
</dbReference>
<comment type="subunit">
    <text evidence="12">Homodimer.</text>
</comment>
<name>K8ZAU6_9ENTE</name>
<dbReference type="PANTHER" id="PTHR10584">
    <property type="entry name" value="SUGAR KINASE"/>
    <property type="match status" value="1"/>
</dbReference>
<comment type="similarity">
    <text evidence="12">Belongs to the carbohydrate kinase PfkB family. Ribokinase subfamily.</text>
</comment>
<dbReference type="SUPFAM" id="SSF53613">
    <property type="entry name" value="Ribokinase-like"/>
    <property type="match status" value="1"/>
</dbReference>
<feature type="binding site" evidence="12">
    <location>
        <position position="289"/>
    </location>
    <ligand>
        <name>K(+)</name>
        <dbReference type="ChEBI" id="CHEBI:29103"/>
    </ligand>
</feature>
<evidence type="ECO:0000256" key="6">
    <source>
        <dbReference type="ARBA" id="ARBA00022741"/>
    </source>
</evidence>
<dbReference type="EC" id="2.7.1.15" evidence="2 12"/>
<comment type="similarity">
    <text evidence="1">Belongs to the carbohydrate kinase pfkB family.</text>
</comment>
<dbReference type="GO" id="GO:0019303">
    <property type="term" value="P:D-ribose catabolic process"/>
    <property type="evidence" value="ECO:0007669"/>
    <property type="project" value="UniProtKB-UniRule"/>
</dbReference>
<evidence type="ECO:0000313" key="14">
    <source>
        <dbReference type="EMBL" id="EKU27137.1"/>
    </source>
</evidence>
<keyword evidence="12" id="KW-0963">Cytoplasm</keyword>
<dbReference type="EMBL" id="AMYT01000019">
    <property type="protein sequence ID" value="EKU27137.1"/>
    <property type="molecule type" value="Genomic_DNA"/>
</dbReference>
<feature type="binding site" evidence="12">
    <location>
        <position position="253"/>
    </location>
    <ligand>
        <name>substrate</name>
    </ligand>
</feature>
<feature type="binding site" evidence="12">
    <location>
        <begin position="221"/>
        <end position="226"/>
    </location>
    <ligand>
        <name>ATP</name>
        <dbReference type="ChEBI" id="CHEBI:30616"/>
    </ligand>
</feature>
<dbReference type="Proteomes" id="UP000016057">
    <property type="component" value="Unassembled WGS sequence"/>
</dbReference>
<dbReference type="PATRIC" id="fig|1234409.3.peg.866"/>
<keyword evidence="4 12" id="KW-0808">Transferase</keyword>
<feature type="binding site" evidence="12">
    <location>
        <begin position="39"/>
        <end position="43"/>
    </location>
    <ligand>
        <name>substrate</name>
    </ligand>
</feature>
<evidence type="ECO:0000256" key="3">
    <source>
        <dbReference type="ARBA" id="ARBA00016943"/>
    </source>
</evidence>
<dbReference type="Pfam" id="PF00294">
    <property type="entry name" value="PfkB"/>
    <property type="match status" value="1"/>
</dbReference>
<evidence type="ECO:0000256" key="12">
    <source>
        <dbReference type="HAMAP-Rule" id="MF_01987"/>
    </source>
</evidence>
<evidence type="ECO:0000256" key="5">
    <source>
        <dbReference type="ARBA" id="ARBA00022723"/>
    </source>
</evidence>
<comment type="caution">
    <text evidence="12">Lacks conserved residue(s) required for the propagation of feature annotation.</text>
</comment>
<keyword evidence="6 12" id="KW-0547">Nucleotide-binding</keyword>
<evidence type="ECO:0000256" key="2">
    <source>
        <dbReference type="ARBA" id="ARBA00012035"/>
    </source>
</evidence>
<dbReference type="RefSeq" id="WP_009490600.1">
    <property type="nucleotide sequence ID" value="NZ_AMYT01000019.1"/>
</dbReference>
<dbReference type="UniPathway" id="UPA00916">
    <property type="reaction ID" value="UER00889"/>
</dbReference>
<dbReference type="HAMAP" id="MF_01987">
    <property type="entry name" value="Ribokinase"/>
    <property type="match status" value="1"/>
</dbReference>
<dbReference type="PRINTS" id="PR00990">
    <property type="entry name" value="RIBOKINASE"/>
</dbReference>
<dbReference type="Gene3D" id="3.40.1190.20">
    <property type="match status" value="1"/>
</dbReference>
<organism evidence="14 15">
    <name type="scientific">Catellicoccus marimammalium M35/04/3</name>
    <dbReference type="NCBI Taxonomy" id="1234409"/>
    <lineage>
        <taxon>Bacteria</taxon>
        <taxon>Bacillati</taxon>
        <taxon>Bacillota</taxon>
        <taxon>Bacilli</taxon>
        <taxon>Lactobacillales</taxon>
        <taxon>Enterococcaceae</taxon>
        <taxon>Catellicoccus</taxon>
    </lineage>
</organism>
<keyword evidence="9 12" id="KW-0460">Magnesium</keyword>
<evidence type="ECO:0000256" key="8">
    <source>
        <dbReference type="ARBA" id="ARBA00022840"/>
    </source>
</evidence>
<dbReference type="PROSITE" id="PS00584">
    <property type="entry name" value="PFKB_KINASES_2"/>
    <property type="match status" value="1"/>
</dbReference>
<feature type="binding site" evidence="12">
    <location>
        <position position="287"/>
    </location>
    <ligand>
        <name>K(+)</name>
        <dbReference type="ChEBI" id="CHEBI:29103"/>
    </ligand>
</feature>
<protein>
    <recommendedName>
        <fullName evidence="3 12">Ribokinase</fullName>
        <shortName evidence="12">RK</shortName>
        <ecNumber evidence="2 12">2.7.1.15</ecNumber>
    </recommendedName>
</protein>
<accession>K8ZAU6</accession>
<evidence type="ECO:0000256" key="9">
    <source>
        <dbReference type="ARBA" id="ARBA00022842"/>
    </source>
</evidence>
<sequence>MNKVTVVGSINLDHMVRTPRMPQGGETIHVHEVFSAGGGKGANQAVAIQRLGSETHFIGAVGNDDEGKMMLELLGEEGMDLSAIRILEDTVTGQAFVIVDDASENRILVYGGANMALTPEHIEESASLIESSQFVVSQFEVDLACIEKAFRIARNAGVKTVLNPAPAKKEVPSQLLDLTDIVIPNETEAELLTGIKVETEADMRACAEAFHNHGVETVIITLGSRGAYFHTKEKEGIVPAFKVDAKDTTAAGDTFIGAFMSCLQPDASNLEEAIQFGNRASSIAVQRYGAQPSIPFKEELEA</sequence>
<feature type="binding site" evidence="12">
    <location>
        <position position="140"/>
    </location>
    <ligand>
        <name>substrate</name>
    </ligand>
</feature>
<feature type="binding site" evidence="12">
    <location>
        <begin position="252"/>
        <end position="253"/>
    </location>
    <ligand>
        <name>ATP</name>
        <dbReference type="ChEBI" id="CHEBI:30616"/>
    </ligand>
</feature>
<keyword evidence="15" id="KW-1185">Reference proteome</keyword>
<keyword evidence="8 12" id="KW-0067">ATP-binding</keyword>
<comment type="pathway">
    <text evidence="12">Carbohydrate metabolism; D-ribose degradation; D-ribose 5-phosphate from beta-D-ribopyranose: step 2/2.</text>
</comment>
<proteinExistence type="inferred from homology"/>
<dbReference type="InterPro" id="IPR011877">
    <property type="entry name" value="Ribokinase"/>
</dbReference>
<feature type="binding site" evidence="12">
    <location>
        <position position="185"/>
    </location>
    <ligand>
        <name>ATP</name>
        <dbReference type="ChEBI" id="CHEBI:30616"/>
    </ligand>
</feature>
<dbReference type="InterPro" id="IPR029056">
    <property type="entry name" value="Ribokinase-like"/>
</dbReference>
<dbReference type="OrthoDB" id="9775849at2"/>
<dbReference type="GO" id="GO:0005524">
    <property type="term" value="F:ATP binding"/>
    <property type="evidence" value="ECO:0007669"/>
    <property type="project" value="UniProtKB-UniRule"/>
</dbReference>
<feature type="binding site" evidence="12">
    <location>
        <begin position="11"/>
        <end position="13"/>
    </location>
    <ligand>
        <name>substrate</name>
    </ligand>
</feature>
<comment type="caution">
    <text evidence="14">The sequence shown here is derived from an EMBL/GenBank/DDBJ whole genome shotgun (WGS) entry which is preliminary data.</text>
</comment>
<keyword evidence="10 12" id="KW-0630">Potassium</keyword>
<feature type="binding site" evidence="12">
    <location>
        <position position="284"/>
    </location>
    <ligand>
        <name>K(+)</name>
        <dbReference type="ChEBI" id="CHEBI:29103"/>
    </ligand>
</feature>
<evidence type="ECO:0000313" key="15">
    <source>
        <dbReference type="Proteomes" id="UP000016057"/>
    </source>
</evidence>
<evidence type="ECO:0000256" key="1">
    <source>
        <dbReference type="ARBA" id="ARBA00005380"/>
    </source>
</evidence>
<evidence type="ECO:0000256" key="10">
    <source>
        <dbReference type="ARBA" id="ARBA00022958"/>
    </source>
</evidence>
<feature type="active site" description="Proton acceptor" evidence="12">
    <location>
        <position position="253"/>
    </location>
</feature>
<dbReference type="GO" id="GO:0046872">
    <property type="term" value="F:metal ion binding"/>
    <property type="evidence" value="ECO:0007669"/>
    <property type="project" value="UniProtKB-KW"/>
</dbReference>
<keyword evidence="7 12" id="KW-0418">Kinase</keyword>
<evidence type="ECO:0000256" key="4">
    <source>
        <dbReference type="ARBA" id="ARBA00022679"/>
    </source>
</evidence>
<dbReference type="GO" id="GO:0004747">
    <property type="term" value="F:ribokinase activity"/>
    <property type="evidence" value="ECO:0007669"/>
    <property type="project" value="UniProtKB-UniRule"/>
</dbReference>
<feature type="binding site" evidence="12">
    <location>
        <position position="247"/>
    </location>
    <ligand>
        <name>K(+)</name>
        <dbReference type="ChEBI" id="CHEBI:29103"/>
    </ligand>
</feature>
<dbReference type="STRING" id="1234409.C683_0915"/>
<comment type="subcellular location">
    <subcellularLocation>
        <location evidence="12">Cytoplasm</location>
    </subcellularLocation>
</comment>